<organism evidence="1 2">
    <name type="scientific">Lentinus brumalis</name>
    <dbReference type="NCBI Taxonomy" id="2498619"/>
    <lineage>
        <taxon>Eukaryota</taxon>
        <taxon>Fungi</taxon>
        <taxon>Dikarya</taxon>
        <taxon>Basidiomycota</taxon>
        <taxon>Agaricomycotina</taxon>
        <taxon>Agaricomycetes</taxon>
        <taxon>Polyporales</taxon>
        <taxon>Polyporaceae</taxon>
        <taxon>Lentinus</taxon>
    </lineage>
</organism>
<evidence type="ECO:0000313" key="2">
    <source>
        <dbReference type="Proteomes" id="UP000256964"/>
    </source>
</evidence>
<protein>
    <submittedName>
        <fullName evidence="1">Uncharacterized protein</fullName>
    </submittedName>
</protein>
<reference evidence="1 2" key="1">
    <citation type="journal article" date="2018" name="Biotechnol. Biofuels">
        <title>Integrative visual omics of the white-rot fungus Polyporus brumalis exposes the biotechnological potential of its oxidative enzymes for delignifying raw plant biomass.</title>
        <authorList>
            <person name="Miyauchi S."/>
            <person name="Rancon A."/>
            <person name="Drula E."/>
            <person name="Hage H."/>
            <person name="Chaduli D."/>
            <person name="Favel A."/>
            <person name="Grisel S."/>
            <person name="Henrissat B."/>
            <person name="Herpoel-Gimbert I."/>
            <person name="Ruiz-Duenas F.J."/>
            <person name="Chevret D."/>
            <person name="Hainaut M."/>
            <person name="Lin J."/>
            <person name="Wang M."/>
            <person name="Pangilinan J."/>
            <person name="Lipzen A."/>
            <person name="Lesage-Meessen L."/>
            <person name="Navarro D."/>
            <person name="Riley R."/>
            <person name="Grigoriev I.V."/>
            <person name="Zhou S."/>
            <person name="Raouche S."/>
            <person name="Rosso M.N."/>
        </authorList>
    </citation>
    <scope>NUCLEOTIDE SEQUENCE [LARGE SCALE GENOMIC DNA]</scope>
    <source>
        <strain evidence="1 2">BRFM 1820</strain>
    </source>
</reference>
<gene>
    <name evidence="1" type="ORF">OH76DRAFT_1092404</name>
</gene>
<dbReference type="Proteomes" id="UP000256964">
    <property type="component" value="Unassembled WGS sequence"/>
</dbReference>
<keyword evidence="2" id="KW-1185">Reference proteome</keyword>
<accession>A0A371CWD4</accession>
<proteinExistence type="predicted"/>
<dbReference type="EMBL" id="KZ857448">
    <property type="protein sequence ID" value="RDX44591.1"/>
    <property type="molecule type" value="Genomic_DNA"/>
</dbReference>
<sequence>MTHLIYPWCTLSKGLPGPFSRAPAPSCPYFSPHARLEIGELKRCCASKTSTHIGRIQFLLSTKWQLRRLLARCFLAPPQFCVLCGLGRSVAADGISARSLDLRILRGHRGFLDLDFAWPRVHLPKAPVRYCTPARSLRSSPFQNIAPAVLSVPPGLCIATPTSS</sequence>
<name>A0A371CWD4_9APHY</name>
<evidence type="ECO:0000313" key="1">
    <source>
        <dbReference type="EMBL" id="RDX44591.1"/>
    </source>
</evidence>
<dbReference type="AlphaFoldDB" id="A0A371CWD4"/>